<dbReference type="InterPro" id="IPR051606">
    <property type="entry name" value="Polyketide_Oxido-like"/>
</dbReference>
<keyword evidence="3" id="KW-1185">Reference proteome</keyword>
<dbReference type="InterPro" id="IPR016040">
    <property type="entry name" value="NAD(P)-bd_dom"/>
</dbReference>
<dbReference type="PANTHER" id="PTHR43355">
    <property type="entry name" value="FLAVIN REDUCTASE (NADPH)"/>
    <property type="match status" value="1"/>
</dbReference>
<dbReference type="GO" id="GO:0016646">
    <property type="term" value="F:oxidoreductase activity, acting on the CH-NH group of donors, NAD or NADP as acceptor"/>
    <property type="evidence" value="ECO:0007669"/>
    <property type="project" value="TreeGrafter"/>
</dbReference>
<dbReference type="PANTHER" id="PTHR43355:SF2">
    <property type="entry name" value="FLAVIN REDUCTASE (NADPH)"/>
    <property type="match status" value="1"/>
</dbReference>
<dbReference type="InterPro" id="IPR036291">
    <property type="entry name" value="NAD(P)-bd_dom_sf"/>
</dbReference>
<dbReference type="SUPFAM" id="SSF51735">
    <property type="entry name" value="NAD(P)-binding Rossmann-fold domains"/>
    <property type="match status" value="1"/>
</dbReference>
<accession>A0A7W5C616</accession>
<evidence type="ECO:0000259" key="1">
    <source>
        <dbReference type="Pfam" id="PF13460"/>
    </source>
</evidence>
<evidence type="ECO:0000313" key="3">
    <source>
        <dbReference type="Proteomes" id="UP000518605"/>
    </source>
</evidence>
<dbReference type="CDD" id="cd05244">
    <property type="entry name" value="BVR-B_like_SDR_a"/>
    <property type="match status" value="1"/>
</dbReference>
<protein>
    <recommendedName>
        <fullName evidence="1">NAD(P)-binding domain-containing protein</fullName>
    </recommendedName>
</protein>
<reference evidence="2 3" key="1">
    <citation type="submission" date="2020-08" db="EMBL/GenBank/DDBJ databases">
        <title>Genomic Encyclopedia of Type Strains, Phase III (KMG-III): the genomes of soil and plant-associated and newly described type strains.</title>
        <authorList>
            <person name="Whitman W."/>
        </authorList>
    </citation>
    <scope>NUCLEOTIDE SEQUENCE [LARGE SCALE GENOMIC DNA]</scope>
    <source>
        <strain evidence="2 3">CECT 8234</strain>
    </source>
</reference>
<gene>
    <name evidence="2" type="ORF">FHS16_001643</name>
</gene>
<sequence>MMKIAVIGATGRAGSRIVAEAKDRGHEVTAIVRDATKISNADGISVLVKDVFELGSELNAFDAVVNAFSARQGFEHQHVELINHLIRILKQSNDTTLYNVGGAGSLLVDEKGTRLLDTPKFPPLFYPTAKAQSDQLDALRGEKELKWTYLSPAALFEPGEKTGKVQLGQDHFIMNEQHQSKISMEDYAAVLLDEIENPQFLNRRFTAINV</sequence>
<organism evidence="2 3">
    <name type="scientific">Paenibacillus endophyticus</name>
    <dbReference type="NCBI Taxonomy" id="1294268"/>
    <lineage>
        <taxon>Bacteria</taxon>
        <taxon>Bacillati</taxon>
        <taxon>Bacillota</taxon>
        <taxon>Bacilli</taxon>
        <taxon>Bacillales</taxon>
        <taxon>Paenibacillaceae</taxon>
        <taxon>Paenibacillus</taxon>
    </lineage>
</organism>
<evidence type="ECO:0000313" key="2">
    <source>
        <dbReference type="EMBL" id="MBB3151597.1"/>
    </source>
</evidence>
<dbReference type="AlphaFoldDB" id="A0A7W5C616"/>
<proteinExistence type="predicted"/>
<comment type="caution">
    <text evidence="2">The sequence shown here is derived from an EMBL/GenBank/DDBJ whole genome shotgun (WGS) entry which is preliminary data.</text>
</comment>
<feature type="domain" description="NAD(P)-binding" evidence="1">
    <location>
        <begin position="8"/>
        <end position="198"/>
    </location>
</feature>
<dbReference type="EMBL" id="JACHXW010000004">
    <property type="protein sequence ID" value="MBB3151597.1"/>
    <property type="molecule type" value="Genomic_DNA"/>
</dbReference>
<name>A0A7W5C616_9BACL</name>
<dbReference type="Proteomes" id="UP000518605">
    <property type="component" value="Unassembled WGS sequence"/>
</dbReference>
<dbReference type="Gene3D" id="3.40.50.720">
    <property type="entry name" value="NAD(P)-binding Rossmann-like Domain"/>
    <property type="match status" value="1"/>
</dbReference>
<dbReference type="Pfam" id="PF13460">
    <property type="entry name" value="NAD_binding_10"/>
    <property type="match status" value="1"/>
</dbReference>